<dbReference type="InterPro" id="IPR016634">
    <property type="entry name" value="CapW-like"/>
</dbReference>
<keyword evidence="5" id="KW-1185">Reference proteome</keyword>
<dbReference type="Pfam" id="PF26109">
    <property type="entry name" value="WHD_BrxR"/>
    <property type="match status" value="1"/>
</dbReference>
<comment type="caution">
    <text evidence="4">The sequence shown here is derived from an EMBL/GenBank/DDBJ whole genome shotgun (WGS) entry which is preliminary data.</text>
</comment>
<dbReference type="InterPro" id="IPR059019">
    <property type="entry name" value="WHD_CapW"/>
</dbReference>
<organism evidence="4 5">
    <name type="scientific">Pseudoalteromonas arctica</name>
    <dbReference type="NCBI Taxonomy" id="394751"/>
    <lineage>
        <taxon>Bacteria</taxon>
        <taxon>Pseudomonadati</taxon>
        <taxon>Pseudomonadota</taxon>
        <taxon>Gammaproteobacteria</taxon>
        <taxon>Alteromonadales</taxon>
        <taxon>Pseudoalteromonadaceae</taxon>
        <taxon>Pseudoalteromonas</taxon>
    </lineage>
</organism>
<accession>A0A7Y0DUB3</accession>
<feature type="domain" description="DNA-binding transcriptional repressor CapW winged helix-turn-helix" evidence="3">
    <location>
        <begin position="13"/>
        <end position="88"/>
    </location>
</feature>
<feature type="domain" description="DNA-binding transcriptional repressor CapW C-terminal dimerisation" evidence="2">
    <location>
        <begin position="205"/>
        <end position="270"/>
    </location>
</feature>
<evidence type="ECO:0000313" key="5">
    <source>
        <dbReference type="Proteomes" id="UP000570493"/>
    </source>
</evidence>
<sequence length="291" mass="33161">MISLKHLPAAQVSRLTYIEFCLRFLGSFSRADLVKKFGVGTAAASRDIAEYKKLMPNNISETSSSKSYVLSDSWQPLFNFKSSEVLAQLTGKEIQSFSHSYVSNETLDIIDEPDLRIVTEITKAILSQRALEAEYFSNSSGSSTKNLVPHSYMYNGSRWHVRAFDRCKNRFGDFVISRFLGAKIIEKETPNKLELKTEDIQWNRQIDLEIIPHPSLEDTRGVINEFNMIDGVLKKRVRASSAGYFLKNLYVDCARIPTADKHFRLRLKNRLSLYGVGGLNMAPYFDGFEEE</sequence>
<dbReference type="InterPro" id="IPR026881">
    <property type="entry name" value="WYL_dom"/>
</dbReference>
<evidence type="ECO:0000259" key="3">
    <source>
        <dbReference type="Pfam" id="PF26109"/>
    </source>
</evidence>
<dbReference type="Proteomes" id="UP000570493">
    <property type="component" value="Unassembled WGS sequence"/>
</dbReference>
<dbReference type="RefSeq" id="WP_169020724.1">
    <property type="nucleotide sequence ID" value="NZ_JABBMT010000022.1"/>
</dbReference>
<dbReference type="EMBL" id="JABBMT010000022">
    <property type="protein sequence ID" value="NMM41758.1"/>
    <property type="molecule type" value="Genomic_DNA"/>
</dbReference>
<dbReference type="PROSITE" id="PS52050">
    <property type="entry name" value="WYL"/>
    <property type="match status" value="1"/>
</dbReference>
<evidence type="ECO:0000259" key="2">
    <source>
        <dbReference type="Pfam" id="PF26107"/>
    </source>
</evidence>
<dbReference type="Pfam" id="PF26107">
    <property type="entry name" value="BrxR_CTD"/>
    <property type="match status" value="1"/>
</dbReference>
<proteinExistence type="predicted"/>
<protein>
    <submittedName>
        <fullName evidence="4">WYL domain-containing protein</fullName>
    </submittedName>
</protein>
<dbReference type="Pfam" id="PF13280">
    <property type="entry name" value="WYL"/>
    <property type="match status" value="1"/>
</dbReference>
<dbReference type="InterPro" id="IPR059020">
    <property type="entry name" value="CapW_CTD"/>
</dbReference>
<reference evidence="4" key="1">
    <citation type="submission" date="2020-04" db="EMBL/GenBank/DDBJ databases">
        <title>Genome Sequencing for Pseudoaltermonas arctica.</title>
        <authorList>
            <person name="Elkins N.S."/>
        </authorList>
    </citation>
    <scope>NUCLEOTIDE SEQUENCE [LARGE SCALE GENOMIC DNA]</scope>
    <source>
        <strain evidence="4">NEC-BIFX-2020_0012</strain>
    </source>
</reference>
<evidence type="ECO:0000259" key="1">
    <source>
        <dbReference type="Pfam" id="PF13280"/>
    </source>
</evidence>
<name>A0A7Y0DUB3_9GAMM</name>
<feature type="domain" description="WYL" evidence="1">
    <location>
        <begin position="117"/>
        <end position="183"/>
    </location>
</feature>
<gene>
    <name evidence="4" type="ORF">HHO47_13270</name>
</gene>
<dbReference type="PIRSF" id="PIRSF015558">
    <property type="entry name" value="Txn_reg_DeoR_prd"/>
    <property type="match status" value="1"/>
</dbReference>
<dbReference type="AlphaFoldDB" id="A0A7Y0DUB3"/>
<evidence type="ECO:0000313" key="4">
    <source>
        <dbReference type="EMBL" id="NMM41758.1"/>
    </source>
</evidence>